<dbReference type="GO" id="GO:0001522">
    <property type="term" value="P:pseudouridine synthesis"/>
    <property type="evidence" value="ECO:0007669"/>
    <property type="project" value="InterPro"/>
</dbReference>
<accession>A0A7R8W1B3</accession>
<evidence type="ECO:0000256" key="1">
    <source>
        <dbReference type="SAM" id="MobiDB-lite"/>
    </source>
</evidence>
<dbReference type="InterPro" id="IPR001656">
    <property type="entry name" value="PsdUridine_synth_TruD"/>
</dbReference>
<dbReference type="EMBL" id="OB660058">
    <property type="protein sequence ID" value="CAD7222428.1"/>
    <property type="molecule type" value="Genomic_DNA"/>
</dbReference>
<dbReference type="InterPro" id="IPR009003">
    <property type="entry name" value="Peptidase_S1_PA"/>
</dbReference>
<dbReference type="PANTHER" id="PTHR13326:SF21">
    <property type="entry name" value="PSEUDOURIDYLATE SYNTHASE PUS7L"/>
    <property type="match status" value="1"/>
</dbReference>
<name>A0A7R8W1B3_9CRUS</name>
<dbReference type="InterPro" id="IPR020103">
    <property type="entry name" value="PsdUridine_synth_cat_dom_sf"/>
</dbReference>
<dbReference type="SUPFAM" id="SSF55120">
    <property type="entry name" value="Pseudouridine synthase"/>
    <property type="match status" value="1"/>
</dbReference>
<dbReference type="InterPro" id="IPR020119">
    <property type="entry name" value="PsdUridine_synth_TruD_CS"/>
</dbReference>
<gene>
    <name evidence="2" type="ORF">CTOB1V02_LOCUS436</name>
</gene>
<protein>
    <submittedName>
        <fullName evidence="2">Uncharacterized protein</fullName>
    </submittedName>
</protein>
<dbReference type="InterPro" id="IPR043504">
    <property type="entry name" value="Peptidase_S1_PA_chymotrypsin"/>
</dbReference>
<dbReference type="InterPro" id="IPR001254">
    <property type="entry name" value="Trypsin_dom"/>
</dbReference>
<dbReference type="Gene3D" id="2.40.10.10">
    <property type="entry name" value="Trypsin-like serine proteases"/>
    <property type="match status" value="1"/>
</dbReference>
<dbReference type="Gene3D" id="3.30.2350.20">
    <property type="entry name" value="TruD, catalytic domain"/>
    <property type="match status" value="1"/>
</dbReference>
<dbReference type="PANTHER" id="PTHR13326">
    <property type="entry name" value="TRNA PSEUDOURIDINE SYNTHASE D"/>
    <property type="match status" value="1"/>
</dbReference>
<dbReference type="SMART" id="SM00020">
    <property type="entry name" value="Tryp_SPc"/>
    <property type="match status" value="1"/>
</dbReference>
<evidence type="ECO:0000313" key="2">
    <source>
        <dbReference type="EMBL" id="CAD7222428.1"/>
    </source>
</evidence>
<sequence length="488" mass="54567">MGLRTELPPSTHANCHPSPPQEGQTRTRNPFALPSTQRLWKTLGDRIVFRKRDALETVGLEQPTDCRQQKQTPTQAWPGPVVMTTGQQRRDADGGAKVAAGAVASLFLWSLVSAHVASDRQGRAPQSELESVVKDILTRPSATEEPESTRHPICGVEYDCVDPGDCDQYGNIFSSDLLDRTKLLKVPKQMPGSGFFHGGLLDNPREVRLVNWDGFALAMIKNNITEDLLSIHGYFYNRVSICCPGAPNAENFPPVPQTCGVRNFNGVNPVDSFNDPLLLIDEKNFKASVTHFGEFPWQAMIFFEKGPLSYNFLCGGVLISTRHVLTAAHNVNGYDVKKLHVRLGEWKVNEDKEALPVQDFLVESVVQHPLFRIRDRYAVRERWPADRGRYCNFTLSKCNIDTNSALANLARYLRINVKYLNFAGMKDKRAVTSQRVSASYITAERIIAAGRVLIPNVRLGDYVYDNVGIRPGLHTGNHFKIAISFIFC</sequence>
<dbReference type="SUPFAM" id="SSF50494">
    <property type="entry name" value="Trypsin-like serine proteases"/>
    <property type="match status" value="1"/>
</dbReference>
<dbReference type="GO" id="GO:0009982">
    <property type="term" value="F:pseudouridine synthase activity"/>
    <property type="evidence" value="ECO:0007669"/>
    <property type="project" value="InterPro"/>
</dbReference>
<dbReference type="GO" id="GO:0005634">
    <property type="term" value="C:nucleus"/>
    <property type="evidence" value="ECO:0007669"/>
    <property type="project" value="TreeGrafter"/>
</dbReference>
<reference evidence="2" key="1">
    <citation type="submission" date="2020-11" db="EMBL/GenBank/DDBJ databases">
        <authorList>
            <person name="Tran Van P."/>
        </authorList>
    </citation>
    <scope>NUCLEOTIDE SEQUENCE</scope>
</reference>
<dbReference type="PROSITE" id="PS01268">
    <property type="entry name" value="UPF0024"/>
    <property type="match status" value="1"/>
</dbReference>
<organism evidence="2">
    <name type="scientific">Cyprideis torosa</name>
    <dbReference type="NCBI Taxonomy" id="163714"/>
    <lineage>
        <taxon>Eukaryota</taxon>
        <taxon>Metazoa</taxon>
        <taxon>Ecdysozoa</taxon>
        <taxon>Arthropoda</taxon>
        <taxon>Crustacea</taxon>
        <taxon>Oligostraca</taxon>
        <taxon>Ostracoda</taxon>
        <taxon>Podocopa</taxon>
        <taxon>Podocopida</taxon>
        <taxon>Cytherocopina</taxon>
        <taxon>Cytheroidea</taxon>
        <taxon>Cytherideidae</taxon>
        <taxon>Cyprideis</taxon>
    </lineage>
</organism>
<dbReference type="GO" id="GO:0003723">
    <property type="term" value="F:RNA binding"/>
    <property type="evidence" value="ECO:0007669"/>
    <property type="project" value="InterPro"/>
</dbReference>
<proteinExistence type="predicted"/>
<dbReference type="InterPro" id="IPR042214">
    <property type="entry name" value="TruD_catalytic"/>
</dbReference>
<feature type="region of interest" description="Disordered" evidence="1">
    <location>
        <begin position="1"/>
        <end position="30"/>
    </location>
</feature>
<dbReference type="AlphaFoldDB" id="A0A7R8W1B3"/>
<dbReference type="Pfam" id="PF01142">
    <property type="entry name" value="TruD"/>
    <property type="match status" value="1"/>
</dbReference>
<feature type="compositionally biased region" description="Polar residues" evidence="1">
    <location>
        <begin position="21"/>
        <end position="30"/>
    </location>
</feature>
<dbReference type="GO" id="GO:0006508">
    <property type="term" value="P:proteolysis"/>
    <property type="evidence" value="ECO:0007669"/>
    <property type="project" value="InterPro"/>
</dbReference>
<dbReference type="GO" id="GO:0004252">
    <property type="term" value="F:serine-type endopeptidase activity"/>
    <property type="evidence" value="ECO:0007669"/>
    <property type="project" value="InterPro"/>
</dbReference>
<dbReference type="OrthoDB" id="447290at2759"/>